<dbReference type="Gene3D" id="3.40.50.720">
    <property type="entry name" value="NAD(P)-binding Rossmann-like Domain"/>
    <property type="match status" value="1"/>
</dbReference>
<name>A0A1M4ZGF1_9THEO</name>
<dbReference type="Pfam" id="PF01408">
    <property type="entry name" value="GFO_IDH_MocA"/>
    <property type="match status" value="1"/>
</dbReference>
<dbReference type="PANTHER" id="PTHR43377">
    <property type="entry name" value="BILIVERDIN REDUCTASE A"/>
    <property type="match status" value="1"/>
</dbReference>
<evidence type="ECO:0000313" key="3">
    <source>
        <dbReference type="EMBL" id="SHF17119.1"/>
    </source>
</evidence>
<dbReference type="SUPFAM" id="SSF51735">
    <property type="entry name" value="NAD(P)-binding Rossmann-fold domains"/>
    <property type="match status" value="1"/>
</dbReference>
<dbReference type="RefSeq" id="WP_073343322.1">
    <property type="nucleotide sequence ID" value="NZ_FQVH01000013.1"/>
</dbReference>
<dbReference type="STRING" id="1121256.SAMN02746089_01429"/>
<evidence type="ECO:0000259" key="2">
    <source>
        <dbReference type="Pfam" id="PF22725"/>
    </source>
</evidence>
<feature type="domain" description="Gfo/Idh/MocA-like oxidoreductase N-terminal" evidence="1">
    <location>
        <begin position="18"/>
        <end position="118"/>
    </location>
</feature>
<dbReference type="InterPro" id="IPR055170">
    <property type="entry name" value="GFO_IDH_MocA-like_dom"/>
</dbReference>
<feature type="domain" description="GFO/IDH/MocA-like oxidoreductase" evidence="2">
    <location>
        <begin position="132"/>
        <end position="249"/>
    </location>
</feature>
<keyword evidence="4" id="KW-1185">Reference proteome</keyword>
<reference evidence="3 4" key="1">
    <citation type="submission" date="2016-11" db="EMBL/GenBank/DDBJ databases">
        <authorList>
            <person name="Jaros S."/>
            <person name="Januszkiewicz K."/>
            <person name="Wedrychowicz H."/>
        </authorList>
    </citation>
    <scope>NUCLEOTIDE SEQUENCE [LARGE SCALE GENOMIC DNA]</scope>
    <source>
        <strain evidence="3 4">DSM 17918</strain>
    </source>
</reference>
<organism evidence="3 4">
    <name type="scientific">Caldanaerobius fijiensis DSM 17918</name>
    <dbReference type="NCBI Taxonomy" id="1121256"/>
    <lineage>
        <taxon>Bacteria</taxon>
        <taxon>Bacillati</taxon>
        <taxon>Bacillota</taxon>
        <taxon>Clostridia</taxon>
        <taxon>Thermoanaerobacterales</taxon>
        <taxon>Thermoanaerobacteraceae</taxon>
        <taxon>Caldanaerobius</taxon>
    </lineage>
</organism>
<proteinExistence type="predicted"/>
<dbReference type="Gene3D" id="3.30.360.10">
    <property type="entry name" value="Dihydrodipicolinate Reductase, domain 2"/>
    <property type="match status" value="1"/>
</dbReference>
<dbReference type="Pfam" id="PF22725">
    <property type="entry name" value="GFO_IDH_MocA_C3"/>
    <property type="match status" value="1"/>
</dbReference>
<dbReference type="InterPro" id="IPR051450">
    <property type="entry name" value="Gfo/Idh/MocA_Oxidoreductases"/>
</dbReference>
<protein>
    <submittedName>
        <fullName evidence="3">Predicted dehydrogenase</fullName>
    </submittedName>
</protein>
<dbReference type="OrthoDB" id="240873at2"/>
<sequence length="331" mass="36604">MLRVAMLSGWHVHARGYANELRSLENVKITAVWDEEPARGQLWAEELGADFVADLETLLKRDDVDAVAVCTPTNMHRDVMVAAANAGKHIFTEKVMALTVKECQDIADAVKRAGVKFCISFPHRTRPDLLFAKKVVDEKIIGDITLLRIRNAHNGAIANWLPDYFYDPVLCGGGAMIDLGAHGMYLSRWLMGTPKRITSMFNSFTGKPVEDNAISVIEFENKGIAVTETGFVSTNSPFYMELNGTEGHLFIGGPDNTIKLFSTKLNGGVPGWIKPIQLPAPLPSPIKQWVNGILNNTPIEFGLEEGIQLTELMEGAYKSYKEGRTVEFPIK</sequence>
<dbReference type="AlphaFoldDB" id="A0A1M4ZGF1"/>
<dbReference type="GO" id="GO:0000166">
    <property type="term" value="F:nucleotide binding"/>
    <property type="evidence" value="ECO:0007669"/>
    <property type="project" value="InterPro"/>
</dbReference>
<dbReference type="SUPFAM" id="SSF55347">
    <property type="entry name" value="Glyceraldehyde-3-phosphate dehydrogenase-like, C-terminal domain"/>
    <property type="match status" value="1"/>
</dbReference>
<evidence type="ECO:0000313" key="4">
    <source>
        <dbReference type="Proteomes" id="UP000184088"/>
    </source>
</evidence>
<gene>
    <name evidence="3" type="ORF">SAMN02746089_01429</name>
</gene>
<dbReference type="PANTHER" id="PTHR43377:SF1">
    <property type="entry name" value="BILIVERDIN REDUCTASE A"/>
    <property type="match status" value="1"/>
</dbReference>
<dbReference type="Proteomes" id="UP000184088">
    <property type="component" value="Unassembled WGS sequence"/>
</dbReference>
<accession>A0A1M4ZGF1</accession>
<dbReference type="InterPro" id="IPR036291">
    <property type="entry name" value="NAD(P)-bd_dom_sf"/>
</dbReference>
<dbReference type="EMBL" id="FQVH01000013">
    <property type="protein sequence ID" value="SHF17119.1"/>
    <property type="molecule type" value="Genomic_DNA"/>
</dbReference>
<evidence type="ECO:0000259" key="1">
    <source>
        <dbReference type="Pfam" id="PF01408"/>
    </source>
</evidence>
<dbReference type="InterPro" id="IPR000683">
    <property type="entry name" value="Gfo/Idh/MocA-like_OxRdtase_N"/>
</dbReference>